<dbReference type="PANTHER" id="PTHR46797:SF23">
    <property type="entry name" value="HTH-TYPE TRANSCRIPTIONAL REGULATOR SUTR"/>
    <property type="match status" value="1"/>
</dbReference>
<protein>
    <submittedName>
        <fullName evidence="5">XRE family transcriptional regulator</fullName>
    </submittedName>
</protein>
<dbReference type="InterPro" id="IPR010982">
    <property type="entry name" value="Lambda_DNA-bd_dom_sf"/>
</dbReference>
<dbReference type="InterPro" id="IPR001387">
    <property type="entry name" value="Cro/C1-type_HTH"/>
</dbReference>
<dbReference type="GO" id="GO:0003677">
    <property type="term" value="F:DNA binding"/>
    <property type="evidence" value="ECO:0007669"/>
    <property type="project" value="UniProtKB-KW"/>
</dbReference>
<evidence type="ECO:0000256" key="3">
    <source>
        <dbReference type="ARBA" id="ARBA00023163"/>
    </source>
</evidence>
<organism evidence="5 6">
    <name type="scientific">Candidatus Dojkabacteria bacterium</name>
    <dbReference type="NCBI Taxonomy" id="2099670"/>
    <lineage>
        <taxon>Bacteria</taxon>
        <taxon>Candidatus Dojkabacteria</taxon>
    </lineage>
</organism>
<evidence type="ECO:0000256" key="1">
    <source>
        <dbReference type="ARBA" id="ARBA00023015"/>
    </source>
</evidence>
<dbReference type="CDD" id="cd00093">
    <property type="entry name" value="HTH_XRE"/>
    <property type="match status" value="1"/>
</dbReference>
<keyword evidence="2" id="KW-0238">DNA-binding</keyword>
<dbReference type="InterPro" id="IPR050807">
    <property type="entry name" value="TransReg_Diox_bact_type"/>
</dbReference>
<keyword evidence="1" id="KW-0805">Transcription regulation</keyword>
<accession>A0A5C7J911</accession>
<dbReference type="SMART" id="SM00530">
    <property type="entry name" value="HTH_XRE"/>
    <property type="match status" value="1"/>
</dbReference>
<name>A0A5C7J911_9BACT</name>
<gene>
    <name evidence="5" type="ORF">E6Q11_02055</name>
</gene>
<evidence type="ECO:0000256" key="2">
    <source>
        <dbReference type="ARBA" id="ARBA00023125"/>
    </source>
</evidence>
<dbReference type="SUPFAM" id="SSF47413">
    <property type="entry name" value="lambda repressor-like DNA-binding domains"/>
    <property type="match status" value="1"/>
</dbReference>
<dbReference type="EMBL" id="SSDS01000035">
    <property type="protein sequence ID" value="TXG77873.1"/>
    <property type="molecule type" value="Genomic_DNA"/>
</dbReference>
<proteinExistence type="predicted"/>
<evidence type="ECO:0000259" key="4">
    <source>
        <dbReference type="PROSITE" id="PS50943"/>
    </source>
</evidence>
<dbReference type="PANTHER" id="PTHR46797">
    <property type="entry name" value="HTH-TYPE TRANSCRIPTIONAL REGULATOR"/>
    <property type="match status" value="1"/>
</dbReference>
<dbReference type="GO" id="GO:0005829">
    <property type="term" value="C:cytosol"/>
    <property type="evidence" value="ECO:0007669"/>
    <property type="project" value="TreeGrafter"/>
</dbReference>
<sequence>MTKIRRAFARNLKTIRLEKGQTQEELAEKIGISVRYIQLLEGKNTPNVKLDTLETLAKALKVHPSDFLK</sequence>
<dbReference type="AlphaFoldDB" id="A0A5C7J911"/>
<dbReference type="Gene3D" id="1.10.260.40">
    <property type="entry name" value="lambda repressor-like DNA-binding domains"/>
    <property type="match status" value="1"/>
</dbReference>
<comment type="caution">
    <text evidence="5">The sequence shown here is derived from an EMBL/GenBank/DDBJ whole genome shotgun (WGS) entry which is preliminary data.</text>
</comment>
<dbReference type="GO" id="GO:0003700">
    <property type="term" value="F:DNA-binding transcription factor activity"/>
    <property type="evidence" value="ECO:0007669"/>
    <property type="project" value="TreeGrafter"/>
</dbReference>
<dbReference type="PROSITE" id="PS50943">
    <property type="entry name" value="HTH_CROC1"/>
    <property type="match status" value="1"/>
</dbReference>
<feature type="domain" description="HTH cro/C1-type" evidence="4">
    <location>
        <begin position="12"/>
        <end position="67"/>
    </location>
</feature>
<keyword evidence="3" id="KW-0804">Transcription</keyword>
<evidence type="ECO:0000313" key="6">
    <source>
        <dbReference type="Proteomes" id="UP000321026"/>
    </source>
</evidence>
<dbReference type="Proteomes" id="UP000321026">
    <property type="component" value="Unassembled WGS sequence"/>
</dbReference>
<evidence type="ECO:0000313" key="5">
    <source>
        <dbReference type="EMBL" id="TXG77873.1"/>
    </source>
</evidence>
<reference evidence="5 6" key="1">
    <citation type="submission" date="2018-09" db="EMBL/GenBank/DDBJ databases">
        <title>Metagenome Assembled Genomes from an Advanced Water Purification Facility.</title>
        <authorList>
            <person name="Stamps B.W."/>
            <person name="Spear J.R."/>
        </authorList>
    </citation>
    <scope>NUCLEOTIDE SEQUENCE [LARGE SCALE GENOMIC DNA]</scope>
    <source>
        <strain evidence="5">Bin_63_2</strain>
    </source>
</reference>
<dbReference type="Pfam" id="PF01381">
    <property type="entry name" value="HTH_3"/>
    <property type="match status" value="1"/>
</dbReference>